<dbReference type="AlphaFoldDB" id="A0A8X7UXW3"/>
<comment type="caution">
    <text evidence="1">The sequence shown here is derived from an EMBL/GenBank/DDBJ whole genome shotgun (WGS) entry which is preliminary data.</text>
</comment>
<evidence type="ECO:0000313" key="1">
    <source>
        <dbReference type="EMBL" id="KAG2293776.1"/>
    </source>
</evidence>
<name>A0A8X7UXW3_BRACI</name>
<dbReference type="EMBL" id="JAAMPC010000009">
    <property type="protein sequence ID" value="KAG2293776.1"/>
    <property type="molecule type" value="Genomic_DNA"/>
</dbReference>
<sequence length="109" mass="12344">MAITSLQITFFQPDRHTLLNLSPSSPPISNQPRILNRIQKLNRDQRLRRIRVPSLNISDSYTKVYFTVVVSAMFVNSEKEKKMGVCGHGQPKIPLEGSQVSKLVILPND</sequence>
<evidence type="ECO:0000313" key="2">
    <source>
        <dbReference type="Proteomes" id="UP000886595"/>
    </source>
</evidence>
<keyword evidence="2" id="KW-1185">Reference proteome</keyword>
<protein>
    <submittedName>
        <fullName evidence="1">Uncharacterized protein</fullName>
    </submittedName>
</protein>
<gene>
    <name evidence="1" type="ORF">Bca52824_040445</name>
</gene>
<dbReference type="Proteomes" id="UP000886595">
    <property type="component" value="Unassembled WGS sequence"/>
</dbReference>
<organism evidence="1 2">
    <name type="scientific">Brassica carinata</name>
    <name type="common">Ethiopian mustard</name>
    <name type="synonym">Abyssinian cabbage</name>
    <dbReference type="NCBI Taxonomy" id="52824"/>
    <lineage>
        <taxon>Eukaryota</taxon>
        <taxon>Viridiplantae</taxon>
        <taxon>Streptophyta</taxon>
        <taxon>Embryophyta</taxon>
        <taxon>Tracheophyta</taxon>
        <taxon>Spermatophyta</taxon>
        <taxon>Magnoliopsida</taxon>
        <taxon>eudicotyledons</taxon>
        <taxon>Gunneridae</taxon>
        <taxon>Pentapetalae</taxon>
        <taxon>rosids</taxon>
        <taxon>malvids</taxon>
        <taxon>Brassicales</taxon>
        <taxon>Brassicaceae</taxon>
        <taxon>Brassiceae</taxon>
        <taxon>Brassica</taxon>
    </lineage>
</organism>
<accession>A0A8X7UXW3</accession>
<proteinExistence type="predicted"/>
<reference evidence="1 2" key="1">
    <citation type="submission" date="2020-02" db="EMBL/GenBank/DDBJ databases">
        <authorList>
            <person name="Ma Q."/>
            <person name="Huang Y."/>
            <person name="Song X."/>
            <person name="Pei D."/>
        </authorList>
    </citation>
    <scope>NUCLEOTIDE SEQUENCE [LARGE SCALE GENOMIC DNA]</scope>
    <source>
        <strain evidence="1">Sxm20200214</strain>
        <tissue evidence="1">Leaf</tissue>
    </source>
</reference>